<dbReference type="EMBL" id="PQ015378">
    <property type="protein sequence ID" value="XDJ14540.1"/>
    <property type="molecule type" value="Genomic_DNA"/>
</dbReference>
<accession>A0AB39CCF4</accession>
<proteinExistence type="predicted"/>
<reference evidence="1" key="1">
    <citation type="submission" date="2024-07" db="EMBL/GenBank/DDBJ databases">
        <authorList>
            <person name="Bringhurst R.M."/>
            <person name="Homer T.E."/>
        </authorList>
    </citation>
    <scope>NUCLEOTIDE SEQUENCE</scope>
</reference>
<sequence>MTQMKIDLGGKTTHFVKALEKLIEKNKVNGIFCELAYPDLSPYKDASRKIWRVGQTNPTLIGAVLKHVATTDKEVLFDVFPSGPRRDFFQMERARGLEYGIGIRQVVNASGKVLSIGSLDMVALDQFGEVEPLVVEKLV</sequence>
<organism evidence="1">
    <name type="scientific">Pseudomonas phage RVTF4</name>
    <dbReference type="NCBI Taxonomy" id="3236931"/>
    <lineage>
        <taxon>Viruses</taxon>
    </lineage>
</organism>
<evidence type="ECO:0000313" key="1">
    <source>
        <dbReference type="EMBL" id="XDJ14540.1"/>
    </source>
</evidence>
<protein>
    <submittedName>
        <fullName evidence="1">Uncharacterized protein</fullName>
    </submittedName>
</protein>
<name>A0AB39CCF4_9VIRU</name>